<gene>
    <name evidence="1" type="ORF">C6Y40_11960</name>
</gene>
<dbReference type="Proteomes" id="UP000238949">
    <property type="component" value="Unassembled WGS sequence"/>
</dbReference>
<dbReference type="EMBL" id="PVNP01000124">
    <property type="protein sequence ID" value="PRO73326.1"/>
    <property type="molecule type" value="Genomic_DNA"/>
</dbReference>
<dbReference type="RefSeq" id="WP_105934789.1">
    <property type="nucleotide sequence ID" value="NZ_PVNP01000124.1"/>
</dbReference>
<protein>
    <submittedName>
        <fullName evidence="1">Uncharacterized protein</fullName>
    </submittedName>
</protein>
<evidence type="ECO:0000313" key="1">
    <source>
        <dbReference type="EMBL" id="PRO73326.1"/>
    </source>
</evidence>
<comment type="caution">
    <text evidence="1">The sequence shown here is derived from an EMBL/GenBank/DDBJ whole genome shotgun (WGS) entry which is preliminary data.</text>
</comment>
<reference evidence="2" key="1">
    <citation type="journal article" date="2020" name="Int. J. Syst. Evol. Microbiol.">
        <title>Alteromonas alba sp. nov., a marine bacterium isolated from the seawater of the West Pacific Ocean.</title>
        <authorList>
            <person name="Sun C."/>
            <person name="Wu Y.-H."/>
            <person name="Xamxidin M."/>
            <person name="Cheng H."/>
            <person name="Xu X.-W."/>
        </authorList>
    </citation>
    <scope>NUCLEOTIDE SEQUENCE [LARGE SCALE GENOMIC DNA]</scope>
    <source>
        <strain evidence="2">190</strain>
    </source>
</reference>
<sequence>MLPQKDLVIVFVTTQQRGLNDEQDHVAPCSMQSAIFLTGCLFDDDDDEIAQPEPEFANVRVIHGSCDAPLVSITGNDAILNNLKGVDYQAALRLKPAPTILA</sequence>
<keyword evidence="2" id="KW-1185">Reference proteome</keyword>
<evidence type="ECO:0000313" key="2">
    <source>
        <dbReference type="Proteomes" id="UP000238949"/>
    </source>
</evidence>
<accession>A0A2S9VA50</accession>
<organism evidence="1 2">
    <name type="scientific">Alteromonas alba</name>
    <dbReference type="NCBI Taxonomy" id="2079529"/>
    <lineage>
        <taxon>Bacteria</taxon>
        <taxon>Pseudomonadati</taxon>
        <taxon>Pseudomonadota</taxon>
        <taxon>Gammaproteobacteria</taxon>
        <taxon>Alteromonadales</taxon>
        <taxon>Alteromonadaceae</taxon>
        <taxon>Alteromonas/Salinimonas group</taxon>
        <taxon>Alteromonas</taxon>
    </lineage>
</organism>
<dbReference type="OrthoDB" id="9783299at2"/>
<proteinExistence type="predicted"/>
<dbReference type="AlphaFoldDB" id="A0A2S9VA50"/>
<name>A0A2S9VA50_9ALTE</name>